<dbReference type="Proteomes" id="UP000054047">
    <property type="component" value="Unassembled WGS sequence"/>
</dbReference>
<accession>A0A0C2E1C5</accession>
<proteinExistence type="predicted"/>
<sequence length="263" mass="28868">MTLNPFRSSSPVNPATVVPDFNVDVYNMSEGISSPATTSDSARNSPFYPENSPSDVDEDFVPGSSRGGYASRGRGSAKKKPGRGSSSKARGAKPPGADPTLFAPSTRGKRGKRGSKVNGTGKAPGSGRGRGRGRGAASQMQQSVVLQQIIMQQQQQHHQQQFLQPPSQIREVCLRLTSPSFAFLYYQRSVVFFSSIAALKVDETMLEEDEERNTRADDVEYVRTAVVCDAQDPYMRQVCTMSSVQCEGDFWNRPDKGWIMHYV</sequence>
<dbReference type="EMBL" id="KN726210">
    <property type="protein sequence ID" value="KIH69157.1"/>
    <property type="molecule type" value="Genomic_DNA"/>
</dbReference>
<organism evidence="2 3">
    <name type="scientific">Ancylostoma duodenale</name>
    <dbReference type="NCBI Taxonomy" id="51022"/>
    <lineage>
        <taxon>Eukaryota</taxon>
        <taxon>Metazoa</taxon>
        <taxon>Ecdysozoa</taxon>
        <taxon>Nematoda</taxon>
        <taxon>Chromadorea</taxon>
        <taxon>Rhabditida</taxon>
        <taxon>Rhabditina</taxon>
        <taxon>Rhabditomorpha</taxon>
        <taxon>Strongyloidea</taxon>
        <taxon>Ancylostomatidae</taxon>
        <taxon>Ancylostomatinae</taxon>
        <taxon>Ancylostoma</taxon>
    </lineage>
</organism>
<feature type="compositionally biased region" description="Low complexity" evidence="1">
    <location>
        <begin position="63"/>
        <end position="74"/>
    </location>
</feature>
<evidence type="ECO:0000313" key="3">
    <source>
        <dbReference type="Proteomes" id="UP000054047"/>
    </source>
</evidence>
<feature type="compositionally biased region" description="Polar residues" evidence="1">
    <location>
        <begin position="30"/>
        <end position="44"/>
    </location>
</feature>
<reference evidence="2 3" key="1">
    <citation type="submission" date="2013-12" db="EMBL/GenBank/DDBJ databases">
        <title>Draft genome of the parsitic nematode Ancylostoma duodenale.</title>
        <authorList>
            <person name="Mitreva M."/>
        </authorList>
    </citation>
    <scope>NUCLEOTIDE SEQUENCE [LARGE SCALE GENOMIC DNA]</scope>
    <source>
        <strain evidence="2 3">Zhejiang</strain>
    </source>
</reference>
<evidence type="ECO:0000256" key="1">
    <source>
        <dbReference type="SAM" id="MobiDB-lite"/>
    </source>
</evidence>
<evidence type="ECO:0000313" key="2">
    <source>
        <dbReference type="EMBL" id="KIH69157.1"/>
    </source>
</evidence>
<dbReference type="OrthoDB" id="5865321at2759"/>
<feature type="region of interest" description="Disordered" evidence="1">
    <location>
        <begin position="30"/>
        <end position="140"/>
    </location>
</feature>
<keyword evidence="3" id="KW-1185">Reference proteome</keyword>
<dbReference type="AlphaFoldDB" id="A0A0C2E1C5"/>
<gene>
    <name evidence="2" type="ORF">ANCDUO_00504</name>
</gene>
<protein>
    <submittedName>
        <fullName evidence="2">Uncharacterized protein</fullName>
    </submittedName>
</protein>
<name>A0A0C2E1C5_9BILA</name>